<evidence type="ECO:0000313" key="2">
    <source>
        <dbReference type="EMBL" id="GFS25882.1"/>
    </source>
</evidence>
<accession>A0AAV4JWH4</accession>
<feature type="region of interest" description="Disordered" evidence="1">
    <location>
        <begin position="74"/>
        <end position="106"/>
    </location>
</feature>
<evidence type="ECO:0000313" key="3">
    <source>
        <dbReference type="Proteomes" id="UP000762676"/>
    </source>
</evidence>
<proteinExistence type="predicted"/>
<dbReference type="Proteomes" id="UP000762676">
    <property type="component" value="Unassembled WGS sequence"/>
</dbReference>
<feature type="compositionally biased region" description="Low complexity" evidence="1">
    <location>
        <begin position="74"/>
        <end position="97"/>
    </location>
</feature>
<dbReference type="EMBL" id="BMAT01014067">
    <property type="protein sequence ID" value="GFS25882.1"/>
    <property type="molecule type" value="Genomic_DNA"/>
</dbReference>
<gene>
    <name evidence="2" type="ORF">ElyMa_007037200</name>
</gene>
<protein>
    <submittedName>
        <fullName evidence="2">Uncharacterized protein</fullName>
    </submittedName>
</protein>
<evidence type="ECO:0000256" key="1">
    <source>
        <dbReference type="SAM" id="MobiDB-lite"/>
    </source>
</evidence>
<sequence length="106" mass="11474">MCSRQYQTNPSRLCNVLSIQSALSRGFSSLLFCVKVGPVNKTGFDSPTALTAESTVNATKTTTTTTVATTTTIKNHNNNNISDNNNNNNSKNSYRNSLTHTAVIPF</sequence>
<organism evidence="2 3">
    <name type="scientific">Elysia marginata</name>
    <dbReference type="NCBI Taxonomy" id="1093978"/>
    <lineage>
        <taxon>Eukaryota</taxon>
        <taxon>Metazoa</taxon>
        <taxon>Spiralia</taxon>
        <taxon>Lophotrochozoa</taxon>
        <taxon>Mollusca</taxon>
        <taxon>Gastropoda</taxon>
        <taxon>Heterobranchia</taxon>
        <taxon>Euthyneura</taxon>
        <taxon>Panpulmonata</taxon>
        <taxon>Sacoglossa</taxon>
        <taxon>Placobranchoidea</taxon>
        <taxon>Plakobranchidae</taxon>
        <taxon>Elysia</taxon>
    </lineage>
</organism>
<dbReference type="AlphaFoldDB" id="A0AAV4JWH4"/>
<name>A0AAV4JWH4_9GAST</name>
<reference evidence="2 3" key="1">
    <citation type="journal article" date="2021" name="Elife">
        <title>Chloroplast acquisition without the gene transfer in kleptoplastic sea slugs, Plakobranchus ocellatus.</title>
        <authorList>
            <person name="Maeda T."/>
            <person name="Takahashi S."/>
            <person name="Yoshida T."/>
            <person name="Shimamura S."/>
            <person name="Takaki Y."/>
            <person name="Nagai Y."/>
            <person name="Toyoda A."/>
            <person name="Suzuki Y."/>
            <person name="Arimoto A."/>
            <person name="Ishii H."/>
            <person name="Satoh N."/>
            <person name="Nishiyama T."/>
            <person name="Hasebe M."/>
            <person name="Maruyama T."/>
            <person name="Minagawa J."/>
            <person name="Obokata J."/>
            <person name="Shigenobu S."/>
        </authorList>
    </citation>
    <scope>NUCLEOTIDE SEQUENCE [LARGE SCALE GENOMIC DNA]</scope>
</reference>
<comment type="caution">
    <text evidence="2">The sequence shown here is derived from an EMBL/GenBank/DDBJ whole genome shotgun (WGS) entry which is preliminary data.</text>
</comment>
<keyword evidence="3" id="KW-1185">Reference proteome</keyword>